<evidence type="ECO:0000313" key="2">
    <source>
        <dbReference type="EMBL" id="KAG0253355.1"/>
    </source>
</evidence>
<evidence type="ECO:0000256" key="1">
    <source>
        <dbReference type="SAM" id="MobiDB-lite"/>
    </source>
</evidence>
<sequence>MDLSTPPPTHSNQPEAVETMRTQLVDMARALMLVLDKDVKQDDDKERMRSLALGTLKTYSADTDTPTSTIPGAGATPHGLITPETTPVLTPVMSKSHQQSRDDVSENQSSPETLVLPVALISSVDKDRHFTTAAAAESLPKITTKNLNPFLAIFGKSSSSSPVQQEPSGTMDPTGATLPGTQNKKGTWFRKSRRSSKVTSPLLVTSPLSVTSTTLSASGRHRSDSSPCASRSPQSSFGGEGRPLTMVMAGTTATAATTTADRIKAPSRRFSASFSFQHRISQSKPAATARTSITATPINDVSMSMSSNGEPMQSTTQRQQSQNQDQYQHQHHRYSDFSSTARQDPVNHTVTGSFFDSVSDDDSDTDEEPLPRTQHMLGGPPGSGSWQNYQQQQQQCHRLHQGAQDNLSARREEVEVTPSRYHDSGSDDDSDDEDEEDEEDEEEDEDDETDDEVEQDIDDWSRSGCDHRHQEYSHRHVDSQTLEGYVHQFDDAPPPSYLSLIQSDNSAEDISTVSLSLLEQLLELLHQFEAHLLDQSRTPAFCASASTSLVASSRQLWLARHPQSVAAFAYVLIELEQAGILSSAMCATWTTRSSQVQPYDTTSSQGTAAAADDSDIVSEQDWLSMAGNVSTEAHLAKAMLVLEQSCIHGMDPVRWHGRNSEAAVSASLRDQWVSRVQRISTVA</sequence>
<keyword evidence="3" id="KW-1185">Reference proteome</keyword>
<feature type="compositionally biased region" description="Polar residues" evidence="1">
    <location>
        <begin position="278"/>
        <end position="312"/>
    </location>
</feature>
<feature type="compositionally biased region" description="Basic and acidic residues" evidence="1">
    <location>
        <begin position="408"/>
        <end position="425"/>
    </location>
</feature>
<reference evidence="2" key="1">
    <citation type="journal article" date="2020" name="Fungal Divers.">
        <title>Resolving the Mortierellaceae phylogeny through synthesis of multi-gene phylogenetics and phylogenomics.</title>
        <authorList>
            <person name="Vandepol N."/>
            <person name="Liber J."/>
            <person name="Desiro A."/>
            <person name="Na H."/>
            <person name="Kennedy M."/>
            <person name="Barry K."/>
            <person name="Grigoriev I.V."/>
            <person name="Miller A.N."/>
            <person name="O'Donnell K."/>
            <person name="Stajich J.E."/>
            <person name="Bonito G."/>
        </authorList>
    </citation>
    <scope>NUCLEOTIDE SEQUENCE</scope>
    <source>
        <strain evidence="2">KOD948</strain>
    </source>
</reference>
<dbReference type="EMBL" id="JAAAJA010000464">
    <property type="protein sequence ID" value="KAG0253355.1"/>
    <property type="molecule type" value="Genomic_DNA"/>
</dbReference>
<dbReference type="OrthoDB" id="2448801at2759"/>
<proteinExistence type="predicted"/>
<dbReference type="AlphaFoldDB" id="A0A9P6PTL9"/>
<evidence type="ECO:0000313" key="3">
    <source>
        <dbReference type="Proteomes" id="UP000726737"/>
    </source>
</evidence>
<feature type="region of interest" description="Disordered" evidence="1">
    <location>
        <begin position="157"/>
        <end position="244"/>
    </location>
</feature>
<protein>
    <submittedName>
        <fullName evidence="2">Uncharacterized protein</fullName>
    </submittedName>
</protein>
<comment type="caution">
    <text evidence="2">The sequence shown here is derived from an EMBL/GenBank/DDBJ whole genome shotgun (WGS) entry which is preliminary data.</text>
</comment>
<feature type="compositionally biased region" description="Low complexity" evidence="1">
    <location>
        <begin position="225"/>
        <end position="236"/>
    </location>
</feature>
<accession>A0A9P6PTL9</accession>
<feature type="compositionally biased region" description="Low complexity" evidence="1">
    <location>
        <begin position="313"/>
        <end position="327"/>
    </location>
</feature>
<feature type="compositionally biased region" description="Acidic residues" evidence="1">
    <location>
        <begin position="426"/>
        <end position="458"/>
    </location>
</feature>
<feature type="compositionally biased region" description="Acidic residues" evidence="1">
    <location>
        <begin position="358"/>
        <end position="368"/>
    </location>
</feature>
<gene>
    <name evidence="2" type="ORF">BG011_006412</name>
</gene>
<organism evidence="2 3">
    <name type="scientific">Mortierella polycephala</name>
    <dbReference type="NCBI Taxonomy" id="41804"/>
    <lineage>
        <taxon>Eukaryota</taxon>
        <taxon>Fungi</taxon>
        <taxon>Fungi incertae sedis</taxon>
        <taxon>Mucoromycota</taxon>
        <taxon>Mortierellomycotina</taxon>
        <taxon>Mortierellomycetes</taxon>
        <taxon>Mortierellales</taxon>
        <taxon>Mortierellaceae</taxon>
        <taxon>Mortierella</taxon>
    </lineage>
</organism>
<dbReference type="Proteomes" id="UP000726737">
    <property type="component" value="Unassembled WGS sequence"/>
</dbReference>
<feature type="region of interest" description="Disordered" evidence="1">
    <location>
        <begin position="274"/>
        <end position="466"/>
    </location>
</feature>
<feature type="compositionally biased region" description="Basic residues" evidence="1">
    <location>
        <begin position="187"/>
        <end position="196"/>
    </location>
</feature>
<name>A0A9P6PTL9_9FUNG</name>
<feature type="compositionally biased region" description="Low complexity" evidence="1">
    <location>
        <begin position="198"/>
        <end position="216"/>
    </location>
</feature>
<feature type="compositionally biased region" description="Polar residues" evidence="1">
    <location>
        <begin position="337"/>
        <end position="349"/>
    </location>
</feature>